<keyword evidence="4" id="KW-1134">Transmembrane beta strand</keyword>
<evidence type="ECO:0000256" key="4">
    <source>
        <dbReference type="ARBA" id="ARBA00022452"/>
    </source>
</evidence>
<evidence type="ECO:0000256" key="1">
    <source>
        <dbReference type="ARBA" id="ARBA00004442"/>
    </source>
</evidence>
<dbReference type="PANTHER" id="PTHR30026:SF22">
    <property type="entry name" value="OUTER MEMBRANE EFFLUX PROTEIN"/>
    <property type="match status" value="1"/>
</dbReference>
<comment type="similarity">
    <text evidence="2">Belongs to the outer membrane factor (OMF) (TC 1.B.17) family.</text>
</comment>
<keyword evidence="11" id="KW-1185">Reference proteome</keyword>
<dbReference type="InterPro" id="IPR003423">
    <property type="entry name" value="OMP_efflux"/>
</dbReference>
<accession>S5XYD0</accession>
<evidence type="ECO:0000256" key="2">
    <source>
        <dbReference type="ARBA" id="ARBA00007613"/>
    </source>
</evidence>
<evidence type="ECO:0000256" key="6">
    <source>
        <dbReference type="ARBA" id="ARBA00023136"/>
    </source>
</evidence>
<dbReference type="SUPFAM" id="SSF56954">
    <property type="entry name" value="Outer membrane efflux proteins (OEP)"/>
    <property type="match status" value="1"/>
</dbReference>
<evidence type="ECO:0000256" key="8">
    <source>
        <dbReference type="SAM" id="Coils"/>
    </source>
</evidence>
<reference evidence="10 11" key="1">
    <citation type="journal article" date="2014" name="BMC Genomics">
        <title>Architecture and functions of a multipartite genome of the methylotrophic bacterium Paracoccus aminophilus JCM 7686, containing primary and secondary chromids.</title>
        <authorList>
            <person name="Dziewit L."/>
            <person name="Czarnecki J."/>
            <person name="Wibberg D."/>
            <person name="Radlinska M."/>
            <person name="Mrozek P."/>
            <person name="Szymczak M."/>
            <person name="Schluter A."/>
            <person name="Puhler A."/>
            <person name="Bartosik D."/>
        </authorList>
    </citation>
    <scope>NUCLEOTIDE SEQUENCE [LARGE SCALE GENOMIC DNA]</scope>
    <source>
        <strain evidence="10">JCM 7686</strain>
    </source>
</reference>
<keyword evidence="7" id="KW-0998">Cell outer membrane</keyword>
<dbReference type="GO" id="GO:0015288">
    <property type="term" value="F:porin activity"/>
    <property type="evidence" value="ECO:0007669"/>
    <property type="project" value="TreeGrafter"/>
</dbReference>
<dbReference type="Proteomes" id="UP000015480">
    <property type="component" value="Chromosome"/>
</dbReference>
<dbReference type="PANTHER" id="PTHR30026">
    <property type="entry name" value="OUTER MEMBRANE PROTEIN TOLC"/>
    <property type="match status" value="1"/>
</dbReference>
<keyword evidence="5" id="KW-0812">Transmembrane</keyword>
<protein>
    <submittedName>
        <fullName evidence="10">Type I secretion outer membrane protein, TolC</fullName>
    </submittedName>
</protein>
<evidence type="ECO:0000313" key="10">
    <source>
        <dbReference type="EMBL" id="AGT10322.1"/>
    </source>
</evidence>
<gene>
    <name evidence="10" type="ORF">JCM7686_3287</name>
</gene>
<feature type="compositionally biased region" description="Polar residues" evidence="9">
    <location>
        <begin position="1"/>
        <end position="13"/>
    </location>
</feature>
<feature type="region of interest" description="Disordered" evidence="9">
    <location>
        <begin position="312"/>
        <end position="333"/>
    </location>
</feature>
<dbReference type="Gene3D" id="1.20.1600.10">
    <property type="entry name" value="Outer membrane efflux proteins (OEP)"/>
    <property type="match status" value="1"/>
</dbReference>
<dbReference type="InterPro" id="IPR051906">
    <property type="entry name" value="TolC-like"/>
</dbReference>
<dbReference type="HOGENOM" id="CLU_012817_0_1_5"/>
<evidence type="ECO:0000256" key="9">
    <source>
        <dbReference type="SAM" id="MobiDB-lite"/>
    </source>
</evidence>
<organism evidence="10 11">
    <name type="scientific">Paracoccus aminophilus JCM 7686</name>
    <dbReference type="NCBI Taxonomy" id="1367847"/>
    <lineage>
        <taxon>Bacteria</taxon>
        <taxon>Pseudomonadati</taxon>
        <taxon>Pseudomonadota</taxon>
        <taxon>Alphaproteobacteria</taxon>
        <taxon>Rhodobacterales</taxon>
        <taxon>Paracoccaceae</taxon>
        <taxon>Paracoccus</taxon>
    </lineage>
</organism>
<dbReference type="GO" id="GO:1990281">
    <property type="term" value="C:efflux pump complex"/>
    <property type="evidence" value="ECO:0007669"/>
    <property type="project" value="TreeGrafter"/>
</dbReference>
<feature type="region of interest" description="Disordered" evidence="9">
    <location>
        <begin position="1"/>
        <end position="33"/>
    </location>
</feature>
<comment type="subcellular location">
    <subcellularLocation>
        <location evidence="1">Cell outer membrane</location>
    </subcellularLocation>
</comment>
<proteinExistence type="inferred from homology"/>
<keyword evidence="3" id="KW-0813">Transport</keyword>
<dbReference type="AlphaFoldDB" id="S5XYD0"/>
<dbReference type="Pfam" id="PF02321">
    <property type="entry name" value="OEP"/>
    <property type="match status" value="2"/>
</dbReference>
<dbReference type="KEGG" id="pami:JCM7686_3287"/>
<dbReference type="EMBL" id="CP006650">
    <property type="protein sequence ID" value="AGT10322.1"/>
    <property type="molecule type" value="Genomic_DNA"/>
</dbReference>
<dbReference type="eggNOG" id="COG1538">
    <property type="taxonomic scope" value="Bacteria"/>
</dbReference>
<keyword evidence="6" id="KW-0472">Membrane</keyword>
<dbReference type="PATRIC" id="fig|1367847.3.peg.3315"/>
<name>S5XYD0_PARAH</name>
<dbReference type="GO" id="GO:0015562">
    <property type="term" value="F:efflux transmembrane transporter activity"/>
    <property type="evidence" value="ECO:0007669"/>
    <property type="project" value="InterPro"/>
</dbReference>
<dbReference type="InterPro" id="IPR010130">
    <property type="entry name" value="T1SS_OMP_TolC"/>
</dbReference>
<sequence>MAGSTGATPSMPSRRSFPASIAPRASRFDREQKGPEMIAKTLKTLRRPLFAALLAGALAAPAAAETLADTMVDAYRHSALLDQNRAVLRAADEDVATAISALRPVVQWILKQSFQRGDTTQNGFYINTRQTSLALQAQITLYDFGRSQFAIDAAKENVLATRSALVGVEQDVLLSAVQAYLNVRSAMEQVDLQENSVRVLSQEERAAKDRYEVGEITLTDVSQADAAVAAARASLAAAQGNLEVARETYQTVTGHMPKNLAAPPKPPKLPPSLDQARMVAQKTHPGIAQAQHLTAAAELGVSGAAAQRNPTITGSVGVTSSRTHTSATDRSQTTDVGVASIDMSQTIYSGGALSAAHRKAMAQRDSARAQLLNTSRQVNQSVGTSWSRIDVARAQIKAISEQIAAAQQAYDGVREEATLGARTTLDVLDAEQSLLVARANMISAEVDLQLAYYQLLSSMGLLTVENLKLGIPTYDPSAYYNAVRNAPYTSTQGKSLDRVLRAIGKSE</sequence>
<evidence type="ECO:0000256" key="7">
    <source>
        <dbReference type="ARBA" id="ARBA00023237"/>
    </source>
</evidence>
<evidence type="ECO:0000256" key="3">
    <source>
        <dbReference type="ARBA" id="ARBA00022448"/>
    </source>
</evidence>
<keyword evidence="8" id="KW-0175">Coiled coil</keyword>
<dbReference type="NCBIfam" id="TIGR01844">
    <property type="entry name" value="type_I_sec_TolC"/>
    <property type="match status" value="1"/>
</dbReference>
<dbReference type="STRING" id="1367847.JCM7686_3287"/>
<evidence type="ECO:0000313" key="11">
    <source>
        <dbReference type="Proteomes" id="UP000015480"/>
    </source>
</evidence>
<evidence type="ECO:0000256" key="5">
    <source>
        <dbReference type="ARBA" id="ARBA00022692"/>
    </source>
</evidence>
<dbReference type="GO" id="GO:0009279">
    <property type="term" value="C:cell outer membrane"/>
    <property type="evidence" value="ECO:0007669"/>
    <property type="project" value="UniProtKB-SubCell"/>
</dbReference>
<feature type="coiled-coil region" evidence="8">
    <location>
        <begin position="389"/>
        <end position="416"/>
    </location>
</feature>